<dbReference type="InterPro" id="IPR028973">
    <property type="entry name" value="PhnB-like"/>
</dbReference>
<dbReference type="Gene3D" id="3.30.720.100">
    <property type="match status" value="1"/>
</dbReference>
<dbReference type="Pfam" id="PF06983">
    <property type="entry name" value="3-dmu-9_3-mt"/>
    <property type="match status" value="2"/>
</dbReference>
<name>A0A1D4LPH2_9STAP</name>
<dbReference type="InterPro" id="IPR029068">
    <property type="entry name" value="Glyas_Bleomycin-R_OHBP_Dase"/>
</dbReference>
<evidence type="ECO:0000313" key="5">
    <source>
        <dbReference type="Proteomes" id="UP000095768"/>
    </source>
</evidence>
<dbReference type="GO" id="GO:0032259">
    <property type="term" value="P:methylation"/>
    <property type="evidence" value="ECO:0007669"/>
    <property type="project" value="UniProtKB-KW"/>
</dbReference>
<accession>A0A1D4LPH2</accession>
<feature type="domain" description="PhnB-like" evidence="1">
    <location>
        <begin position="137"/>
        <end position="255"/>
    </location>
</feature>
<dbReference type="RefSeq" id="WP_069995487.1">
    <property type="nucleotide sequence ID" value="NZ_FMPG01000002.1"/>
</dbReference>
<keyword evidence="2" id="KW-0808">Transferase</keyword>
<dbReference type="EMBL" id="FMPI01000007">
    <property type="protein sequence ID" value="SCS88135.1"/>
    <property type="molecule type" value="Genomic_DNA"/>
</dbReference>
<dbReference type="CDD" id="cd06588">
    <property type="entry name" value="PhnB_like"/>
    <property type="match status" value="2"/>
</dbReference>
<dbReference type="SUPFAM" id="SSF54593">
    <property type="entry name" value="Glyoxalase/Bleomycin resistance protein/Dihydroxybiphenyl dioxygenase"/>
    <property type="match status" value="2"/>
</dbReference>
<dbReference type="Gene3D" id="3.10.180.10">
    <property type="entry name" value="2,3-Dihydroxybiphenyl 1,2-Dioxygenase, domain 1"/>
    <property type="match status" value="1"/>
</dbReference>
<keyword evidence="2" id="KW-0830">Ubiquinone</keyword>
<dbReference type="AlphaFoldDB" id="A0A1D4LPH2"/>
<reference evidence="3 4" key="1">
    <citation type="submission" date="2016-09" db="EMBL/GenBank/DDBJ databases">
        <authorList>
            <consortium name="Pathogen Informatics"/>
            <person name="Sun Q."/>
            <person name="Inoue M."/>
        </authorList>
    </citation>
    <scope>NUCLEOTIDE SEQUENCE [LARGE SCALE GENOMIC DNA]</scope>
    <source>
        <strain evidence="3 4">82C</strain>
    </source>
</reference>
<evidence type="ECO:0000313" key="2">
    <source>
        <dbReference type="EMBL" id="SCS64516.1"/>
    </source>
</evidence>
<gene>
    <name evidence="2" type="ORF">SAMEA2297795_00886</name>
    <name evidence="3" type="ORF">SAMEA2297796_01317</name>
</gene>
<keyword evidence="2" id="KW-0489">Methyltransferase</keyword>
<evidence type="ECO:0000313" key="3">
    <source>
        <dbReference type="EMBL" id="SCS88135.1"/>
    </source>
</evidence>
<dbReference type="GO" id="GO:0008168">
    <property type="term" value="F:methyltransferase activity"/>
    <property type="evidence" value="ECO:0007669"/>
    <property type="project" value="UniProtKB-KW"/>
</dbReference>
<dbReference type="Proteomes" id="UP000095768">
    <property type="component" value="Unassembled WGS sequence"/>
</dbReference>
<protein>
    <submittedName>
        <fullName evidence="2">3-demethylubiquinone-9 3-methyltransferase</fullName>
    </submittedName>
</protein>
<reference evidence="2 5" key="2">
    <citation type="submission" date="2016-09" db="EMBL/GenBank/DDBJ databases">
        <authorList>
            <consortium name="Pathogen Informatics"/>
        </authorList>
    </citation>
    <scope>NUCLEOTIDE SEQUENCE [LARGE SCALE GENOMIC DNA]</scope>
    <source>
        <strain evidence="2 5">82B</strain>
    </source>
</reference>
<organism evidence="2 5">
    <name type="scientific">Staphylococcus caeli</name>
    <dbReference type="NCBI Taxonomy" id="2201815"/>
    <lineage>
        <taxon>Bacteria</taxon>
        <taxon>Bacillati</taxon>
        <taxon>Bacillota</taxon>
        <taxon>Bacilli</taxon>
        <taxon>Bacillales</taxon>
        <taxon>Staphylococcaceae</taxon>
        <taxon>Staphylococcus</taxon>
    </lineage>
</organism>
<dbReference type="Gene3D" id="3.30.720.110">
    <property type="match status" value="1"/>
</dbReference>
<dbReference type="EMBL" id="FMPG01000002">
    <property type="protein sequence ID" value="SCS64516.1"/>
    <property type="molecule type" value="Genomic_DNA"/>
</dbReference>
<dbReference type="PANTHER" id="PTHR33990">
    <property type="entry name" value="PROTEIN YJDN-RELATED"/>
    <property type="match status" value="1"/>
</dbReference>
<proteinExistence type="predicted"/>
<keyword evidence="4" id="KW-1185">Reference proteome</keyword>
<sequence length="297" mass="34704">MKNQKIVPHLWFDTEAQQAANFYTTVFPETEILKKVTLKNTPSGDAQQLIFNIFDFRFMSIDAGPYFVKNPSISFTVLFKESEVELVEDIYHKLIENGKAIMPLNQYDFSKRYGWVQDQYDVSWQLLVTEEPIEHRIEPTLMFMNNNVGRAEEAIKFYTDTFKNSEKGGKFYYPKGLEPNETSHLAHARFKIENQWFTCMDSAYDYDYQFNEGISLLVTTEDQAELDAYWEKLSAVPEAEQCGWLKDKFGVSWQIAPKQLNEMMAKGSPEQIKRVTETFLKMKKFDIATLEKAYHGE</sequence>
<dbReference type="Proteomes" id="UP000095412">
    <property type="component" value="Unassembled WGS sequence"/>
</dbReference>
<dbReference type="OrthoDB" id="9806473at2"/>
<feature type="domain" description="PhnB-like" evidence="1">
    <location>
        <begin position="4"/>
        <end position="126"/>
    </location>
</feature>
<evidence type="ECO:0000259" key="1">
    <source>
        <dbReference type="Pfam" id="PF06983"/>
    </source>
</evidence>
<evidence type="ECO:0000313" key="4">
    <source>
        <dbReference type="Proteomes" id="UP000095412"/>
    </source>
</evidence>